<dbReference type="Proteomes" id="UP001159363">
    <property type="component" value="Chromosome X"/>
</dbReference>
<name>A0ABQ9HNK6_9NEOP</name>
<proteinExistence type="predicted"/>
<protein>
    <submittedName>
        <fullName evidence="1">Uncharacterized protein</fullName>
    </submittedName>
</protein>
<evidence type="ECO:0000313" key="2">
    <source>
        <dbReference type="Proteomes" id="UP001159363"/>
    </source>
</evidence>
<organism evidence="1 2">
    <name type="scientific">Dryococelus australis</name>
    <dbReference type="NCBI Taxonomy" id="614101"/>
    <lineage>
        <taxon>Eukaryota</taxon>
        <taxon>Metazoa</taxon>
        <taxon>Ecdysozoa</taxon>
        <taxon>Arthropoda</taxon>
        <taxon>Hexapoda</taxon>
        <taxon>Insecta</taxon>
        <taxon>Pterygota</taxon>
        <taxon>Neoptera</taxon>
        <taxon>Polyneoptera</taxon>
        <taxon>Phasmatodea</taxon>
        <taxon>Verophasmatodea</taxon>
        <taxon>Anareolatae</taxon>
        <taxon>Phasmatidae</taxon>
        <taxon>Eurycanthinae</taxon>
        <taxon>Dryococelus</taxon>
    </lineage>
</organism>
<reference evidence="1 2" key="1">
    <citation type="submission" date="2023-02" db="EMBL/GenBank/DDBJ databases">
        <title>LHISI_Scaffold_Assembly.</title>
        <authorList>
            <person name="Stuart O.P."/>
            <person name="Cleave R."/>
            <person name="Magrath M.J.L."/>
            <person name="Mikheyev A.S."/>
        </authorList>
    </citation>
    <scope>NUCLEOTIDE SEQUENCE [LARGE SCALE GENOMIC DNA]</scope>
    <source>
        <strain evidence="1">Daus_M_001</strain>
        <tissue evidence="1">Leg muscle</tissue>
    </source>
</reference>
<evidence type="ECO:0000313" key="1">
    <source>
        <dbReference type="EMBL" id="KAJ8885943.1"/>
    </source>
</evidence>
<comment type="caution">
    <text evidence="1">The sequence shown here is derived from an EMBL/GenBank/DDBJ whole genome shotgun (WGS) entry which is preliminary data.</text>
</comment>
<sequence length="458" mass="50687">MKSDRSNCLAQSPANMYVSAARSNSRNGGRTEVLGNDMLCVRRLLNSGICDIQRPGNFADSVGNTVDCTILCVLEPQILEIPYHLGGEGELAMLPQASAHFPGICHLICRHKANRVQSPTGSLPDFRLWESCHMMSLVGGFTRGSSVSSAVSFRHCSILTLITLIGSQDLAVKSRPNLFTHLFVDRDLKNLRVRDLQARLYLTNMHTLTADWLSAVTAEGEDWASVLQEVSNTRRHQKLRPLASLLRVKASAGRVSGSCVGDLTHTVCACPITSRIDRHITKPACIAPEYKGGGNGRSPRKPAEQRHCPPCFPHVRVREWPGRGFNSVCLGRSRAVAKWFREETEIIEYGTWHAPAVHLSRVDHPLRKEGLSRALITRGTIARVQAKRVRFNAGVTAGFSHAQIVLDDATHRRVLSVISRFPRPYIPVQLNTHLASPSSALKTSMLRAAQISNRWWPV</sequence>
<gene>
    <name evidence="1" type="ORF">PR048_012149</name>
</gene>
<accession>A0ABQ9HNK6</accession>
<keyword evidence="2" id="KW-1185">Reference proteome</keyword>
<dbReference type="EMBL" id="JARBHB010000004">
    <property type="protein sequence ID" value="KAJ8885943.1"/>
    <property type="molecule type" value="Genomic_DNA"/>
</dbReference>